<dbReference type="PANTHER" id="PTHR30401:SF0">
    <property type="entry name" value="TRNA 2-SELENOURIDINE SYNTHASE"/>
    <property type="match status" value="1"/>
</dbReference>
<dbReference type="NCBIfam" id="TIGR03167">
    <property type="entry name" value="tRNA_sel_U_synt"/>
    <property type="match status" value="1"/>
</dbReference>
<dbReference type="SMART" id="SM00450">
    <property type="entry name" value="RHOD"/>
    <property type="match status" value="1"/>
</dbReference>
<reference evidence="3 4" key="1">
    <citation type="submission" date="2018-11" db="EMBL/GenBank/DDBJ databases">
        <title>Genome sequencing and assembly of Anaerosphaera sp. nov., GS7-6-2.</title>
        <authorList>
            <person name="Rettenmaier R."/>
            <person name="Liebl W."/>
            <person name="Zverlov V."/>
        </authorList>
    </citation>
    <scope>NUCLEOTIDE SEQUENCE [LARGE SCALE GENOMIC DNA]</scope>
    <source>
        <strain evidence="3 4">GS7-6-2</strain>
    </source>
</reference>
<comment type="caution">
    <text evidence="3">The sequence shown here is derived from an EMBL/GenBank/DDBJ whole genome shotgun (WGS) entry which is preliminary data.</text>
</comment>
<dbReference type="InterPro" id="IPR058840">
    <property type="entry name" value="AAA_SelU"/>
</dbReference>
<keyword evidence="1" id="KW-0711">Selenium</keyword>
<dbReference type="Gene3D" id="3.40.250.10">
    <property type="entry name" value="Rhodanese-like domain"/>
    <property type="match status" value="1"/>
</dbReference>
<proteinExistence type="predicted"/>
<evidence type="ECO:0000313" key="3">
    <source>
        <dbReference type="EMBL" id="RVU55497.1"/>
    </source>
</evidence>
<sequence length="341" mass="39841">MFKAIDYKETLNFKNPLYIDLRSEGEFFAFTIPNSVNMPILNDSQREEVSILYVKGEIEKSKAVGVQYALSKLNDYFNLVSNLGHERDIVLFCSRGGYRSTVLFNFLKSLDERVYKLNFGYKGYRHFIIDELPKLVKQFTFVNLNGYTGSGKTEILDELENLGAQVLNLEKLASHRGSIFGGVGLKDQPSQKMFESLLFEKLYSFKEKLVFTESESIKIGKLSLPKYLYDAYSLSPNQVLINSSIETRVRRIKEEYVHLEDGGFQREILQSLDELHKYINDKRFENYKNLIEKDEYDIVIEDLIKKYYDQNYSIKKSNFKLTMENEDSKVSAKKIFEHFNK</sequence>
<dbReference type="PROSITE" id="PS50206">
    <property type="entry name" value="RHODANESE_3"/>
    <property type="match status" value="1"/>
</dbReference>
<dbReference type="PANTHER" id="PTHR30401">
    <property type="entry name" value="TRNA 2-SELENOURIDINE SYNTHASE"/>
    <property type="match status" value="1"/>
</dbReference>
<evidence type="ECO:0000259" key="2">
    <source>
        <dbReference type="PROSITE" id="PS50206"/>
    </source>
</evidence>
<dbReference type="GO" id="GO:0002098">
    <property type="term" value="P:tRNA wobble uridine modification"/>
    <property type="evidence" value="ECO:0007669"/>
    <property type="project" value="InterPro"/>
</dbReference>
<dbReference type="Proteomes" id="UP000288812">
    <property type="component" value="Unassembled WGS sequence"/>
</dbReference>
<dbReference type="InterPro" id="IPR036873">
    <property type="entry name" value="Rhodanese-like_dom_sf"/>
</dbReference>
<accession>A0A437S9K4</accession>
<dbReference type="InterPro" id="IPR001763">
    <property type="entry name" value="Rhodanese-like_dom"/>
</dbReference>
<dbReference type="OrthoDB" id="9808735at2"/>
<dbReference type="Pfam" id="PF00581">
    <property type="entry name" value="Rhodanese"/>
    <property type="match status" value="1"/>
</dbReference>
<dbReference type="RefSeq" id="WP_127723236.1">
    <property type="nucleotide sequence ID" value="NZ_RLIH01000002.1"/>
</dbReference>
<dbReference type="InterPro" id="IPR017582">
    <property type="entry name" value="SelU"/>
</dbReference>
<feature type="domain" description="Rhodanese" evidence="2">
    <location>
        <begin position="12"/>
        <end position="133"/>
    </location>
</feature>
<protein>
    <submittedName>
        <fullName evidence="3">tRNA 2-selenouridine(34) synthase MnmH</fullName>
    </submittedName>
</protein>
<dbReference type="AlphaFoldDB" id="A0A437S9K4"/>
<gene>
    <name evidence="3" type="primary">mnmH</name>
    <name evidence="3" type="ORF">EF514_01860</name>
</gene>
<evidence type="ECO:0000313" key="4">
    <source>
        <dbReference type="Proteomes" id="UP000288812"/>
    </source>
</evidence>
<dbReference type="NCBIfam" id="NF008750">
    <property type="entry name" value="PRK11784.1-2"/>
    <property type="match status" value="1"/>
</dbReference>
<evidence type="ECO:0000256" key="1">
    <source>
        <dbReference type="ARBA" id="ARBA00023266"/>
    </source>
</evidence>
<dbReference type="SUPFAM" id="SSF52821">
    <property type="entry name" value="Rhodanese/Cell cycle control phosphatase"/>
    <property type="match status" value="1"/>
</dbReference>
<name>A0A437S9K4_9FIRM</name>
<organism evidence="3 4">
    <name type="scientific">Anaerosphaera multitolerans</name>
    <dbReference type="NCBI Taxonomy" id="2487351"/>
    <lineage>
        <taxon>Bacteria</taxon>
        <taxon>Bacillati</taxon>
        <taxon>Bacillota</taxon>
        <taxon>Tissierellia</taxon>
        <taxon>Tissierellales</taxon>
        <taxon>Peptoniphilaceae</taxon>
        <taxon>Anaerosphaera</taxon>
    </lineage>
</organism>
<dbReference type="Pfam" id="PF26341">
    <property type="entry name" value="AAA_SelU"/>
    <property type="match status" value="1"/>
</dbReference>
<keyword evidence="4" id="KW-1185">Reference proteome</keyword>
<dbReference type="GO" id="GO:0043828">
    <property type="term" value="F:tRNA 2-selenouridine synthase activity"/>
    <property type="evidence" value="ECO:0007669"/>
    <property type="project" value="InterPro"/>
</dbReference>
<dbReference type="EMBL" id="RLIH01000002">
    <property type="protein sequence ID" value="RVU55497.1"/>
    <property type="molecule type" value="Genomic_DNA"/>
</dbReference>